<keyword evidence="9" id="KW-1185">Reference proteome</keyword>
<dbReference type="HAMAP" id="MF_00009">
    <property type="entry name" value="Endoribonucl_YbeY"/>
    <property type="match status" value="1"/>
</dbReference>
<reference evidence="8" key="1">
    <citation type="journal article" date="2014" name="Int. J. Syst. Evol. Microbiol.">
        <title>Complete genome sequence of Corynebacterium casei LMG S-19264T (=DSM 44701T), isolated from a smear-ripened cheese.</title>
        <authorList>
            <consortium name="US DOE Joint Genome Institute (JGI-PGF)"/>
            <person name="Walter F."/>
            <person name="Albersmeier A."/>
            <person name="Kalinowski J."/>
            <person name="Ruckert C."/>
        </authorList>
    </citation>
    <scope>NUCLEOTIDE SEQUENCE</scope>
    <source>
        <strain evidence="8">CGMCC 1.15493</strain>
    </source>
</reference>
<dbReference type="InterPro" id="IPR002036">
    <property type="entry name" value="YbeY"/>
</dbReference>
<dbReference type="GO" id="GO:0008270">
    <property type="term" value="F:zinc ion binding"/>
    <property type="evidence" value="ECO:0007669"/>
    <property type="project" value="UniProtKB-UniRule"/>
</dbReference>
<dbReference type="RefSeq" id="WP_188848774.1">
    <property type="nucleotide sequence ID" value="NZ_BMJJ01000001.1"/>
</dbReference>
<evidence type="ECO:0000256" key="7">
    <source>
        <dbReference type="HAMAP-Rule" id="MF_00009"/>
    </source>
</evidence>
<dbReference type="SUPFAM" id="SSF55486">
    <property type="entry name" value="Metalloproteases ('zincins'), catalytic domain"/>
    <property type="match status" value="1"/>
</dbReference>
<feature type="binding site" evidence="7">
    <location>
        <position position="148"/>
    </location>
    <ligand>
        <name>Zn(2+)</name>
        <dbReference type="ChEBI" id="CHEBI:29105"/>
        <note>catalytic</note>
    </ligand>
</feature>
<evidence type="ECO:0000256" key="2">
    <source>
        <dbReference type="ARBA" id="ARBA00022722"/>
    </source>
</evidence>
<dbReference type="AlphaFoldDB" id="A0A916V2Q2"/>
<gene>
    <name evidence="7 8" type="primary">ybeY</name>
    <name evidence="8" type="ORF">GCM10011335_02870</name>
</gene>
<reference evidence="8" key="2">
    <citation type="submission" date="2020-09" db="EMBL/GenBank/DDBJ databases">
        <authorList>
            <person name="Sun Q."/>
            <person name="Zhou Y."/>
        </authorList>
    </citation>
    <scope>NUCLEOTIDE SEQUENCE</scope>
    <source>
        <strain evidence="8">CGMCC 1.15493</strain>
    </source>
</reference>
<evidence type="ECO:0000313" key="9">
    <source>
        <dbReference type="Proteomes" id="UP000613160"/>
    </source>
</evidence>
<keyword evidence="2 7" id="KW-0540">Nuclease</keyword>
<dbReference type="PANTHER" id="PTHR46986">
    <property type="entry name" value="ENDORIBONUCLEASE YBEY, CHLOROPLASTIC"/>
    <property type="match status" value="1"/>
</dbReference>
<dbReference type="NCBIfam" id="TIGR00043">
    <property type="entry name" value="rRNA maturation RNase YbeY"/>
    <property type="match status" value="1"/>
</dbReference>
<feature type="binding site" evidence="7">
    <location>
        <position position="154"/>
    </location>
    <ligand>
        <name>Zn(2+)</name>
        <dbReference type="ChEBI" id="CHEBI:29105"/>
        <note>catalytic</note>
    </ligand>
</feature>
<name>A0A916V2Q2_9HYPH</name>
<keyword evidence="3 7" id="KW-0479">Metal-binding</keyword>
<evidence type="ECO:0000313" key="8">
    <source>
        <dbReference type="EMBL" id="GGD03507.1"/>
    </source>
</evidence>
<dbReference type="Gene3D" id="3.40.390.30">
    <property type="entry name" value="Metalloproteases ('zincins'), catalytic domain"/>
    <property type="match status" value="1"/>
</dbReference>
<sequence length="196" mass="20625">MSQPAAQPAPPPRSAAAPSGIFSGLSVALAVDDEAWLDQGLGDLETLVLRCLAASAARLSLPQDLATELGATFADDAAVQALNAEWRGIDKPTNVLSFPLVDLEPGDLPGPMLGDVILARETLEREAAAEDKTLHDHLCHLIVHGFLHCLGFDHVDSDDAEAMEQLETAILADLGIADPYAMMAPAGTADRTQANR</sequence>
<dbReference type="GO" id="GO:0004521">
    <property type="term" value="F:RNA endonuclease activity"/>
    <property type="evidence" value="ECO:0007669"/>
    <property type="project" value="UniProtKB-UniRule"/>
</dbReference>
<protein>
    <recommendedName>
        <fullName evidence="7">Endoribonuclease YbeY</fullName>
        <ecNumber evidence="7">3.1.-.-</ecNumber>
    </recommendedName>
</protein>
<dbReference type="InterPro" id="IPR023091">
    <property type="entry name" value="MetalPrtase_cat_dom_sf_prd"/>
</dbReference>
<organism evidence="8 9">
    <name type="scientific">Aureimonas glaciei</name>
    <dbReference type="NCBI Taxonomy" id="1776957"/>
    <lineage>
        <taxon>Bacteria</taxon>
        <taxon>Pseudomonadati</taxon>
        <taxon>Pseudomonadota</taxon>
        <taxon>Alphaproteobacteria</taxon>
        <taxon>Hyphomicrobiales</taxon>
        <taxon>Aurantimonadaceae</taxon>
        <taxon>Aureimonas</taxon>
    </lineage>
</organism>
<dbReference type="Pfam" id="PF02130">
    <property type="entry name" value="YbeY"/>
    <property type="match status" value="1"/>
</dbReference>
<dbReference type="EC" id="3.1.-.-" evidence="7"/>
<dbReference type="GO" id="GO:0005737">
    <property type="term" value="C:cytoplasm"/>
    <property type="evidence" value="ECO:0007669"/>
    <property type="project" value="UniProtKB-SubCell"/>
</dbReference>
<comment type="cofactor">
    <cofactor evidence="7">
        <name>Zn(2+)</name>
        <dbReference type="ChEBI" id="CHEBI:29105"/>
    </cofactor>
    <text evidence="7">Binds 1 zinc ion.</text>
</comment>
<evidence type="ECO:0000256" key="1">
    <source>
        <dbReference type="ARBA" id="ARBA00010875"/>
    </source>
</evidence>
<comment type="function">
    <text evidence="7">Single strand-specific metallo-endoribonuclease involved in late-stage 70S ribosome quality control and in maturation of the 3' terminus of the 16S rRNA.</text>
</comment>
<feature type="binding site" evidence="7">
    <location>
        <position position="144"/>
    </location>
    <ligand>
        <name>Zn(2+)</name>
        <dbReference type="ChEBI" id="CHEBI:29105"/>
        <note>catalytic</note>
    </ligand>
</feature>
<keyword evidence="7" id="KW-0690">Ribosome biogenesis</keyword>
<proteinExistence type="inferred from homology"/>
<dbReference type="GO" id="GO:0004222">
    <property type="term" value="F:metalloendopeptidase activity"/>
    <property type="evidence" value="ECO:0007669"/>
    <property type="project" value="InterPro"/>
</dbReference>
<evidence type="ECO:0000256" key="4">
    <source>
        <dbReference type="ARBA" id="ARBA00022759"/>
    </source>
</evidence>
<keyword evidence="5 7" id="KW-0378">Hydrolase</keyword>
<dbReference type="Proteomes" id="UP000613160">
    <property type="component" value="Unassembled WGS sequence"/>
</dbReference>
<dbReference type="PANTHER" id="PTHR46986:SF1">
    <property type="entry name" value="ENDORIBONUCLEASE YBEY, CHLOROPLASTIC"/>
    <property type="match status" value="1"/>
</dbReference>
<comment type="caution">
    <text evidence="8">The sequence shown here is derived from an EMBL/GenBank/DDBJ whole genome shotgun (WGS) entry which is preliminary data.</text>
</comment>
<evidence type="ECO:0000256" key="3">
    <source>
        <dbReference type="ARBA" id="ARBA00022723"/>
    </source>
</evidence>
<keyword evidence="6 7" id="KW-0862">Zinc</keyword>
<evidence type="ECO:0000256" key="5">
    <source>
        <dbReference type="ARBA" id="ARBA00022801"/>
    </source>
</evidence>
<keyword evidence="4 7" id="KW-0255">Endonuclease</keyword>
<accession>A0A916V2Q2</accession>
<comment type="subcellular location">
    <subcellularLocation>
        <location evidence="7">Cytoplasm</location>
    </subcellularLocation>
</comment>
<keyword evidence="7" id="KW-0963">Cytoplasm</keyword>
<evidence type="ECO:0000256" key="6">
    <source>
        <dbReference type="ARBA" id="ARBA00022833"/>
    </source>
</evidence>
<comment type="similarity">
    <text evidence="1 7">Belongs to the endoribonuclease YbeY family.</text>
</comment>
<dbReference type="EMBL" id="BMJJ01000001">
    <property type="protein sequence ID" value="GGD03507.1"/>
    <property type="molecule type" value="Genomic_DNA"/>
</dbReference>
<dbReference type="GO" id="GO:0006364">
    <property type="term" value="P:rRNA processing"/>
    <property type="evidence" value="ECO:0007669"/>
    <property type="project" value="UniProtKB-UniRule"/>
</dbReference>
<keyword evidence="7" id="KW-0698">rRNA processing</keyword>